<feature type="compositionally biased region" description="Basic and acidic residues" evidence="1">
    <location>
        <begin position="209"/>
        <end position="218"/>
    </location>
</feature>
<dbReference type="RefSeq" id="WP_057740432.1">
    <property type="nucleotide sequence ID" value="NZ_JQBW01000006.1"/>
</dbReference>
<feature type="domain" description="LysM" evidence="3">
    <location>
        <begin position="69"/>
        <end position="113"/>
    </location>
</feature>
<dbReference type="Proteomes" id="UP000050934">
    <property type="component" value="Unassembled WGS sequence"/>
</dbReference>
<dbReference type="Pfam" id="PF01476">
    <property type="entry name" value="LysM"/>
    <property type="match status" value="1"/>
</dbReference>
<dbReference type="InterPro" id="IPR036779">
    <property type="entry name" value="LysM_dom_sf"/>
</dbReference>
<organism evidence="4 5">
    <name type="scientific">Limosilactobacillus secaliphilus</name>
    <dbReference type="NCBI Taxonomy" id="396268"/>
    <lineage>
        <taxon>Bacteria</taxon>
        <taxon>Bacillati</taxon>
        <taxon>Bacillota</taxon>
        <taxon>Bacilli</taxon>
        <taxon>Lactobacillales</taxon>
        <taxon>Lactobacillaceae</taxon>
        <taxon>Limosilactobacillus</taxon>
    </lineage>
</organism>
<dbReference type="AlphaFoldDB" id="A0A0R2IAA9"/>
<proteinExistence type="predicted"/>
<evidence type="ECO:0000256" key="2">
    <source>
        <dbReference type="SAM" id="SignalP"/>
    </source>
</evidence>
<name>A0A0R2IAA9_9LACO</name>
<dbReference type="OrthoDB" id="9798935at2"/>
<gene>
    <name evidence="4" type="ORF">IV45_GL000099</name>
</gene>
<keyword evidence="5" id="KW-1185">Reference proteome</keyword>
<evidence type="ECO:0000313" key="5">
    <source>
        <dbReference type="Proteomes" id="UP000050934"/>
    </source>
</evidence>
<feature type="region of interest" description="Disordered" evidence="1">
    <location>
        <begin position="292"/>
        <end position="332"/>
    </location>
</feature>
<sequence length="332" mass="36366">MDTKKKLLTVAMTAVLAGPLMATPIAMASNMGQSVEEQADITNWVANSPQHISDNMAMQHIDRNNLNGTRYVIQWGDTLWGISQATGISVAKLCYDNHIKNANLIYAGDILILNRNGSVPSDYHPNVNPYVVAQTKKTINNDVKNVNIVVSPKITINQNQDNSDNSTNNYSANSNSKAPAESDDDNQQASQSNKSSNKSTKTSSTNDDASQKLADKLSKAADKNDIDLNFEKYDPEADQDVKEVDFDDDAKVLNKAINKKQYKKAVKLIKSHLNDKDQTVMVEIKDGEVHVYVKHHDSSKDDSSSSSSQSSSSSSSNSQSDTNDSDSEEDDD</sequence>
<dbReference type="PATRIC" id="fig|396268.3.peg.99"/>
<feature type="compositionally biased region" description="Low complexity" evidence="1">
    <location>
        <begin position="304"/>
        <end position="322"/>
    </location>
</feature>
<feature type="signal peptide" evidence="2">
    <location>
        <begin position="1"/>
        <end position="28"/>
    </location>
</feature>
<evidence type="ECO:0000313" key="4">
    <source>
        <dbReference type="EMBL" id="KRN59063.1"/>
    </source>
</evidence>
<accession>A0A0R2IAA9</accession>
<protein>
    <recommendedName>
        <fullName evidence="3">LysM domain-containing protein</fullName>
    </recommendedName>
</protein>
<dbReference type="CDD" id="cd00118">
    <property type="entry name" value="LysM"/>
    <property type="match status" value="1"/>
</dbReference>
<feature type="compositionally biased region" description="Basic and acidic residues" evidence="1">
    <location>
        <begin position="292"/>
        <end position="303"/>
    </location>
</feature>
<feature type="compositionally biased region" description="Low complexity" evidence="1">
    <location>
        <begin position="187"/>
        <end position="208"/>
    </location>
</feature>
<dbReference type="STRING" id="396268.IV45_GL000099"/>
<dbReference type="SMART" id="SM00257">
    <property type="entry name" value="LysM"/>
    <property type="match status" value="1"/>
</dbReference>
<evidence type="ECO:0000259" key="3">
    <source>
        <dbReference type="PROSITE" id="PS51782"/>
    </source>
</evidence>
<feature type="compositionally biased region" description="Acidic residues" evidence="1">
    <location>
        <begin position="323"/>
        <end position="332"/>
    </location>
</feature>
<dbReference type="PROSITE" id="PS51782">
    <property type="entry name" value="LYSM"/>
    <property type="match status" value="1"/>
</dbReference>
<dbReference type="SUPFAM" id="SSF54106">
    <property type="entry name" value="LysM domain"/>
    <property type="match status" value="1"/>
</dbReference>
<comment type="caution">
    <text evidence="4">The sequence shown here is derived from an EMBL/GenBank/DDBJ whole genome shotgun (WGS) entry which is preliminary data.</text>
</comment>
<dbReference type="EMBL" id="JQBW01000006">
    <property type="protein sequence ID" value="KRN59063.1"/>
    <property type="molecule type" value="Genomic_DNA"/>
</dbReference>
<dbReference type="Gene3D" id="3.10.350.10">
    <property type="entry name" value="LysM domain"/>
    <property type="match status" value="1"/>
</dbReference>
<feature type="compositionally biased region" description="Low complexity" evidence="1">
    <location>
        <begin position="157"/>
        <end position="176"/>
    </location>
</feature>
<evidence type="ECO:0000256" key="1">
    <source>
        <dbReference type="SAM" id="MobiDB-lite"/>
    </source>
</evidence>
<feature type="region of interest" description="Disordered" evidence="1">
    <location>
        <begin position="157"/>
        <end position="218"/>
    </location>
</feature>
<keyword evidence="2" id="KW-0732">Signal</keyword>
<reference evidence="4 5" key="1">
    <citation type="journal article" date="2015" name="Genome Announc.">
        <title>Expanding the biotechnology potential of lactobacilli through comparative genomics of 213 strains and associated genera.</title>
        <authorList>
            <person name="Sun Z."/>
            <person name="Harris H.M."/>
            <person name="McCann A."/>
            <person name="Guo C."/>
            <person name="Argimon S."/>
            <person name="Zhang W."/>
            <person name="Yang X."/>
            <person name="Jeffery I.B."/>
            <person name="Cooney J.C."/>
            <person name="Kagawa T.F."/>
            <person name="Liu W."/>
            <person name="Song Y."/>
            <person name="Salvetti E."/>
            <person name="Wrobel A."/>
            <person name="Rasinkangas P."/>
            <person name="Parkhill J."/>
            <person name="Rea M.C."/>
            <person name="O'Sullivan O."/>
            <person name="Ritari J."/>
            <person name="Douillard F.P."/>
            <person name="Paul Ross R."/>
            <person name="Yang R."/>
            <person name="Briner A.E."/>
            <person name="Felis G.E."/>
            <person name="de Vos W.M."/>
            <person name="Barrangou R."/>
            <person name="Klaenhammer T.R."/>
            <person name="Caufield P.W."/>
            <person name="Cui Y."/>
            <person name="Zhang H."/>
            <person name="O'Toole P.W."/>
        </authorList>
    </citation>
    <scope>NUCLEOTIDE SEQUENCE [LARGE SCALE GENOMIC DNA]</scope>
    <source>
        <strain evidence="4 5">DSM 17896</strain>
    </source>
</reference>
<feature type="chain" id="PRO_5006418264" description="LysM domain-containing protein" evidence="2">
    <location>
        <begin position="29"/>
        <end position="332"/>
    </location>
</feature>
<dbReference type="InterPro" id="IPR018392">
    <property type="entry name" value="LysM"/>
</dbReference>